<dbReference type="AlphaFoldDB" id="A0A0V1FJD8"/>
<comment type="caution">
    <text evidence="1">The sequence shown here is derived from an EMBL/GenBank/DDBJ whole genome shotgun (WGS) entry which is preliminary data.</text>
</comment>
<sequence length="116" mass="13664">MFNLKIFNALNIYASAKVNLHCDVSDYIFFKIMRIIIEKALSAAPAMQLIKRKLRTVFEHLHPNSSSEKAKQDRTNGMTMKRQRISLMEEPWIRTKFLSRKTVKVYGPRLYKVLMD</sequence>
<reference evidence="1 2" key="1">
    <citation type="submission" date="2015-01" db="EMBL/GenBank/DDBJ databases">
        <title>Evolution of Trichinella species and genotypes.</title>
        <authorList>
            <person name="Korhonen P.K."/>
            <person name="Edoardo P."/>
            <person name="Giuseppe L.R."/>
            <person name="Gasser R.B."/>
        </authorList>
    </citation>
    <scope>NUCLEOTIDE SEQUENCE [LARGE SCALE GENOMIC DNA]</scope>
    <source>
        <strain evidence="1">ISS470</strain>
    </source>
</reference>
<dbReference type="EMBL" id="JYDT01000076">
    <property type="protein sequence ID" value="KRY86168.1"/>
    <property type="molecule type" value="Genomic_DNA"/>
</dbReference>
<keyword evidence="2" id="KW-1185">Reference proteome</keyword>
<dbReference type="Proteomes" id="UP000054995">
    <property type="component" value="Unassembled WGS sequence"/>
</dbReference>
<protein>
    <submittedName>
        <fullName evidence="1">Uncharacterized protein</fullName>
    </submittedName>
</protein>
<name>A0A0V1FJD8_TRIPS</name>
<organism evidence="1 2">
    <name type="scientific">Trichinella pseudospiralis</name>
    <name type="common">Parasitic roundworm</name>
    <dbReference type="NCBI Taxonomy" id="6337"/>
    <lineage>
        <taxon>Eukaryota</taxon>
        <taxon>Metazoa</taxon>
        <taxon>Ecdysozoa</taxon>
        <taxon>Nematoda</taxon>
        <taxon>Enoplea</taxon>
        <taxon>Dorylaimia</taxon>
        <taxon>Trichinellida</taxon>
        <taxon>Trichinellidae</taxon>
        <taxon>Trichinella</taxon>
    </lineage>
</organism>
<proteinExistence type="predicted"/>
<evidence type="ECO:0000313" key="2">
    <source>
        <dbReference type="Proteomes" id="UP000054995"/>
    </source>
</evidence>
<evidence type="ECO:0000313" key="1">
    <source>
        <dbReference type="EMBL" id="KRY86168.1"/>
    </source>
</evidence>
<accession>A0A0V1FJD8</accession>
<gene>
    <name evidence="1" type="ORF">T4D_2751</name>
</gene>